<proteinExistence type="predicted"/>
<name>X1W2M2_9ZZZZ</name>
<gene>
    <name evidence="1" type="ORF">S12H4_57629</name>
</gene>
<comment type="caution">
    <text evidence="1">The sequence shown here is derived from an EMBL/GenBank/DDBJ whole genome shotgun (WGS) entry which is preliminary data.</text>
</comment>
<dbReference type="AlphaFoldDB" id="X1W2M2"/>
<organism evidence="1">
    <name type="scientific">marine sediment metagenome</name>
    <dbReference type="NCBI Taxonomy" id="412755"/>
    <lineage>
        <taxon>unclassified sequences</taxon>
        <taxon>metagenomes</taxon>
        <taxon>ecological metagenomes</taxon>
    </lineage>
</organism>
<sequence>MERTKSIQEIITTSINFSNEIAQSGEYFEAGEFLYSAAIIIEDLDLSEAFKLYEQIIELYKKQIVDYKLQAKLHEIAELYLRIAEISMEKFQDATMEKKNILNSIKFLKQESTLLKEFNETRKLAQNYQNVAELYLKLSDFKNSIK</sequence>
<evidence type="ECO:0008006" key="2">
    <source>
        <dbReference type="Google" id="ProtNLM"/>
    </source>
</evidence>
<accession>X1W2M2</accession>
<dbReference type="Gene3D" id="1.25.40.10">
    <property type="entry name" value="Tetratricopeptide repeat domain"/>
    <property type="match status" value="1"/>
</dbReference>
<dbReference type="InterPro" id="IPR011990">
    <property type="entry name" value="TPR-like_helical_dom_sf"/>
</dbReference>
<dbReference type="EMBL" id="BARW01037303">
    <property type="protein sequence ID" value="GAJ23950.1"/>
    <property type="molecule type" value="Genomic_DNA"/>
</dbReference>
<reference evidence="1" key="1">
    <citation type="journal article" date="2014" name="Front. Microbiol.">
        <title>High frequency of phylogenetically diverse reductive dehalogenase-homologous genes in deep subseafloor sedimentary metagenomes.</title>
        <authorList>
            <person name="Kawai M."/>
            <person name="Futagami T."/>
            <person name="Toyoda A."/>
            <person name="Takaki Y."/>
            <person name="Nishi S."/>
            <person name="Hori S."/>
            <person name="Arai W."/>
            <person name="Tsubouchi T."/>
            <person name="Morono Y."/>
            <person name="Uchiyama I."/>
            <person name="Ito T."/>
            <person name="Fujiyama A."/>
            <person name="Inagaki F."/>
            <person name="Takami H."/>
        </authorList>
    </citation>
    <scope>NUCLEOTIDE SEQUENCE</scope>
    <source>
        <strain evidence="1">Expedition CK06-06</strain>
    </source>
</reference>
<dbReference type="SUPFAM" id="SSF48452">
    <property type="entry name" value="TPR-like"/>
    <property type="match status" value="1"/>
</dbReference>
<protein>
    <recommendedName>
        <fullName evidence="2">MalT-like TPR region domain-containing protein</fullName>
    </recommendedName>
</protein>
<evidence type="ECO:0000313" key="1">
    <source>
        <dbReference type="EMBL" id="GAJ23950.1"/>
    </source>
</evidence>